<dbReference type="HAMAP" id="MF_00518">
    <property type="entry name" value="Deacylase_Dtd"/>
    <property type="match status" value="1"/>
</dbReference>
<evidence type="ECO:0000313" key="3">
    <source>
        <dbReference type="EMBL" id="SDD17056.1"/>
    </source>
</evidence>
<dbReference type="FunFam" id="3.50.80.10:FF:000001">
    <property type="entry name" value="D-aminoacyl-tRNA deacylase"/>
    <property type="match status" value="1"/>
</dbReference>
<accession>A0A1G6SLQ7</accession>
<dbReference type="GO" id="GO:0051500">
    <property type="term" value="F:D-tyrosyl-tRNA(Tyr) deacylase activity"/>
    <property type="evidence" value="ECO:0007669"/>
    <property type="project" value="TreeGrafter"/>
</dbReference>
<dbReference type="SUPFAM" id="SSF69500">
    <property type="entry name" value="DTD-like"/>
    <property type="match status" value="1"/>
</dbReference>
<keyword evidence="2" id="KW-0694">RNA-binding</keyword>
<dbReference type="EMBL" id="FMZB01000007">
    <property type="protein sequence ID" value="SDD17056.1"/>
    <property type="molecule type" value="Genomic_DNA"/>
</dbReference>
<dbReference type="PANTHER" id="PTHR10472:SF5">
    <property type="entry name" value="D-AMINOACYL-TRNA DEACYLASE 1"/>
    <property type="match status" value="1"/>
</dbReference>
<feature type="short sequence motif" description="Gly-cisPro motif, important for rejection of L-amino acids" evidence="2">
    <location>
        <begin position="139"/>
        <end position="140"/>
    </location>
</feature>
<dbReference type="PANTHER" id="PTHR10472">
    <property type="entry name" value="D-TYROSYL-TRNA TYR DEACYLASE"/>
    <property type="match status" value="1"/>
</dbReference>
<keyword evidence="4" id="KW-1185">Reference proteome</keyword>
<gene>
    <name evidence="2" type="primary">dtd</name>
    <name evidence="3" type="ORF">SAMN05421663_107142</name>
</gene>
<comment type="function">
    <text evidence="2">An aminoacyl-tRNA editing enzyme that deacylates mischarged D-aminoacyl-tRNAs. Also deacylates mischarged glycyl-tRNA(Ala), protecting cells against glycine mischarging by AlaRS. Acts via tRNA-based rather than protein-based catalysis; rejects L-amino acids rather than detecting D-amino acids in the active site. By recycling D-aminoacyl-tRNA to D-amino acids and free tRNA molecules, this enzyme counteracts the toxicity associated with the formation of D-aminoacyl-tRNA entities in vivo and helps enforce protein L-homochirality.</text>
</comment>
<proteinExistence type="inferred from homology"/>
<dbReference type="Gene3D" id="3.50.80.10">
    <property type="entry name" value="D-tyrosyl-tRNA(Tyr) deacylase"/>
    <property type="match status" value="1"/>
</dbReference>
<keyword evidence="2" id="KW-0963">Cytoplasm</keyword>
<dbReference type="EC" id="3.1.1.96" evidence="2"/>
<evidence type="ECO:0000313" key="4">
    <source>
        <dbReference type="Proteomes" id="UP000198666"/>
    </source>
</evidence>
<reference evidence="4" key="1">
    <citation type="submission" date="2016-10" db="EMBL/GenBank/DDBJ databases">
        <authorList>
            <person name="Varghese N."/>
            <person name="Submissions S."/>
        </authorList>
    </citation>
    <scope>NUCLEOTIDE SEQUENCE [LARGE SCALE GENOMIC DNA]</scope>
    <source>
        <strain evidence="4">DSM 21620</strain>
    </source>
</reference>
<comment type="subunit">
    <text evidence="2">Homodimer.</text>
</comment>
<dbReference type="InterPro" id="IPR003732">
    <property type="entry name" value="Daa-tRNA_deacyls_DTD"/>
</dbReference>
<evidence type="ECO:0000256" key="1">
    <source>
        <dbReference type="ARBA" id="ARBA00009673"/>
    </source>
</evidence>
<comment type="domain">
    <text evidence="2">A Gly-cisPro motif from one monomer fits into the active site of the other monomer to allow specific chiral rejection of L-amino acids.</text>
</comment>
<keyword evidence="2" id="KW-0378">Hydrolase</keyword>
<dbReference type="GO" id="GO:0000049">
    <property type="term" value="F:tRNA binding"/>
    <property type="evidence" value="ECO:0007669"/>
    <property type="project" value="UniProtKB-UniRule"/>
</dbReference>
<keyword evidence="2" id="KW-0820">tRNA-binding</keyword>
<comment type="catalytic activity">
    <reaction evidence="2">
        <text>a D-aminoacyl-tRNA + H2O = a tRNA + a D-alpha-amino acid + H(+)</text>
        <dbReference type="Rhea" id="RHEA:13953"/>
        <dbReference type="Rhea" id="RHEA-COMP:10123"/>
        <dbReference type="Rhea" id="RHEA-COMP:10124"/>
        <dbReference type="ChEBI" id="CHEBI:15377"/>
        <dbReference type="ChEBI" id="CHEBI:15378"/>
        <dbReference type="ChEBI" id="CHEBI:59871"/>
        <dbReference type="ChEBI" id="CHEBI:78442"/>
        <dbReference type="ChEBI" id="CHEBI:79333"/>
        <dbReference type="EC" id="3.1.1.96"/>
    </reaction>
</comment>
<dbReference type="CDD" id="cd00563">
    <property type="entry name" value="Dtyr_deacylase"/>
    <property type="match status" value="1"/>
</dbReference>
<dbReference type="Proteomes" id="UP000198666">
    <property type="component" value="Unassembled WGS sequence"/>
</dbReference>
<sequence length="155" mass="17159">MEMKVIAQLAKEASVTVREEVIGSIGKGFMLLVGITHEDTDADLDYIVNKLIHLRVFEDADGKMNESLLQIGGEILSISQFTLYADTRKGRRPSFTGAAKPEVAKKLYERFNQKLIEAGIHVETGEFGAHMDVQLINEGPITIILDSSDRPNKEA</sequence>
<dbReference type="InterPro" id="IPR023509">
    <property type="entry name" value="DTD-like_sf"/>
</dbReference>
<dbReference type="GO" id="GO:0005737">
    <property type="term" value="C:cytoplasm"/>
    <property type="evidence" value="ECO:0007669"/>
    <property type="project" value="UniProtKB-SubCell"/>
</dbReference>
<dbReference type="Pfam" id="PF02580">
    <property type="entry name" value="Tyr_Deacylase"/>
    <property type="match status" value="1"/>
</dbReference>
<evidence type="ECO:0000256" key="2">
    <source>
        <dbReference type="HAMAP-Rule" id="MF_00518"/>
    </source>
</evidence>
<comment type="similarity">
    <text evidence="1 2">Belongs to the DTD family.</text>
</comment>
<name>A0A1G6SLQ7_9BACI</name>
<comment type="subcellular location">
    <subcellularLocation>
        <location evidence="2">Cytoplasm</location>
    </subcellularLocation>
</comment>
<dbReference type="GO" id="GO:0019478">
    <property type="term" value="P:D-amino acid catabolic process"/>
    <property type="evidence" value="ECO:0007669"/>
    <property type="project" value="UniProtKB-UniRule"/>
</dbReference>
<dbReference type="GO" id="GO:0043908">
    <property type="term" value="F:Ser(Gly)-tRNA(Ala) hydrolase activity"/>
    <property type="evidence" value="ECO:0007669"/>
    <property type="project" value="UniProtKB-UniRule"/>
</dbReference>
<dbReference type="GO" id="GO:0106026">
    <property type="term" value="F:Gly-tRNA(Ala) deacylase activity"/>
    <property type="evidence" value="ECO:0007669"/>
    <property type="project" value="UniProtKB-UniRule"/>
</dbReference>
<comment type="catalytic activity">
    <reaction evidence="2">
        <text>glycyl-tRNA(Ala) + H2O = tRNA(Ala) + glycine + H(+)</text>
        <dbReference type="Rhea" id="RHEA:53744"/>
        <dbReference type="Rhea" id="RHEA-COMP:9657"/>
        <dbReference type="Rhea" id="RHEA-COMP:13640"/>
        <dbReference type="ChEBI" id="CHEBI:15377"/>
        <dbReference type="ChEBI" id="CHEBI:15378"/>
        <dbReference type="ChEBI" id="CHEBI:57305"/>
        <dbReference type="ChEBI" id="CHEBI:78442"/>
        <dbReference type="ChEBI" id="CHEBI:78522"/>
    </reaction>
</comment>
<dbReference type="AlphaFoldDB" id="A0A1G6SLQ7"/>
<dbReference type="EC" id="3.1.1.-" evidence="2"/>
<organism evidence="3 4">
    <name type="scientific">Terribacillus halophilus</name>
    <dbReference type="NCBI Taxonomy" id="361279"/>
    <lineage>
        <taxon>Bacteria</taxon>
        <taxon>Bacillati</taxon>
        <taxon>Bacillota</taxon>
        <taxon>Bacilli</taxon>
        <taxon>Bacillales</taxon>
        <taxon>Bacillaceae</taxon>
        <taxon>Terribacillus</taxon>
    </lineage>
</organism>
<protein>
    <recommendedName>
        <fullName evidence="2">D-aminoacyl-tRNA deacylase</fullName>
        <shortName evidence="2">DTD</shortName>
        <ecNumber evidence="2">3.1.1.96</ecNumber>
    </recommendedName>
    <alternativeName>
        <fullName evidence="2">Gly-tRNA(Ala) deacylase</fullName>
        <ecNumber evidence="2">3.1.1.-</ecNumber>
    </alternativeName>
</protein>
<dbReference type="NCBIfam" id="TIGR00256">
    <property type="entry name" value="D-aminoacyl-tRNA deacylase"/>
    <property type="match status" value="1"/>
</dbReference>
<dbReference type="STRING" id="361279.SAMN05421663_107142"/>